<dbReference type="RefSeq" id="WP_262683775.1">
    <property type="nucleotide sequence ID" value="NZ_JAOQIO010000023.1"/>
</dbReference>
<dbReference type="EMBL" id="JAOQIO010000023">
    <property type="protein sequence ID" value="MCU6792385.1"/>
    <property type="molecule type" value="Genomic_DNA"/>
</dbReference>
<feature type="transmembrane region" description="Helical" evidence="1">
    <location>
        <begin position="12"/>
        <end position="35"/>
    </location>
</feature>
<feature type="transmembrane region" description="Helical" evidence="1">
    <location>
        <begin position="86"/>
        <end position="108"/>
    </location>
</feature>
<sequence>MGEFMMKLGQKTPLLITFFLFLVNYYMLLFFIGASYDSIYKLNGGPATMYAALNIGPWLSILLSLITVVLLYIFKKKKAVGGIIIFTHLVIILLIIVAMGYAFISLYFEGKIRSR</sequence>
<proteinExistence type="predicted"/>
<evidence type="ECO:0000256" key="1">
    <source>
        <dbReference type="SAM" id="Phobius"/>
    </source>
</evidence>
<dbReference type="Proteomes" id="UP001652445">
    <property type="component" value="Unassembled WGS sequence"/>
</dbReference>
<name>A0ABT2UCR5_9BACL</name>
<keyword evidence="1" id="KW-0812">Transmembrane</keyword>
<reference evidence="2 3" key="1">
    <citation type="submission" date="2022-09" db="EMBL/GenBank/DDBJ databases">
        <authorList>
            <person name="Han X.L."/>
            <person name="Wang Q."/>
            <person name="Lu T."/>
        </authorList>
    </citation>
    <scope>NUCLEOTIDE SEQUENCE [LARGE SCALE GENOMIC DNA]</scope>
    <source>
        <strain evidence="2 3">WQ 127069</strain>
    </source>
</reference>
<organism evidence="2 3">
    <name type="scientific">Paenibacillus baimaensis</name>
    <dbReference type="NCBI Taxonomy" id="2982185"/>
    <lineage>
        <taxon>Bacteria</taxon>
        <taxon>Bacillati</taxon>
        <taxon>Bacillota</taxon>
        <taxon>Bacilli</taxon>
        <taxon>Bacillales</taxon>
        <taxon>Paenibacillaceae</taxon>
        <taxon>Paenibacillus</taxon>
    </lineage>
</organism>
<accession>A0ABT2UCR5</accession>
<feature type="transmembrane region" description="Helical" evidence="1">
    <location>
        <begin position="55"/>
        <end position="74"/>
    </location>
</feature>
<gene>
    <name evidence="2" type="ORF">OB236_09615</name>
</gene>
<evidence type="ECO:0000313" key="2">
    <source>
        <dbReference type="EMBL" id="MCU6792385.1"/>
    </source>
</evidence>
<keyword evidence="3" id="KW-1185">Reference proteome</keyword>
<protein>
    <submittedName>
        <fullName evidence="2">Uncharacterized protein</fullName>
    </submittedName>
</protein>
<comment type="caution">
    <text evidence="2">The sequence shown here is derived from an EMBL/GenBank/DDBJ whole genome shotgun (WGS) entry which is preliminary data.</text>
</comment>
<keyword evidence="1" id="KW-0472">Membrane</keyword>
<evidence type="ECO:0000313" key="3">
    <source>
        <dbReference type="Proteomes" id="UP001652445"/>
    </source>
</evidence>
<keyword evidence="1" id="KW-1133">Transmembrane helix</keyword>